<feature type="transmembrane region" description="Helical" evidence="1">
    <location>
        <begin position="16"/>
        <end position="34"/>
    </location>
</feature>
<feature type="transmembrane region" description="Helical" evidence="1">
    <location>
        <begin position="297"/>
        <end position="318"/>
    </location>
</feature>
<reference evidence="2 3" key="1">
    <citation type="submission" date="2020-03" db="EMBL/GenBank/DDBJ databases">
        <title>Soil Listeria distribution.</title>
        <authorList>
            <person name="Liao J."/>
            <person name="Wiedmann M."/>
        </authorList>
    </citation>
    <scope>NUCLEOTIDE SEQUENCE [LARGE SCALE GENOMIC DNA]</scope>
    <source>
        <strain evidence="2 3">FSL L7-1833</strain>
    </source>
</reference>
<dbReference type="PANTHER" id="PTHR37305">
    <property type="entry name" value="INTEGRAL MEMBRANE PROTEIN-RELATED"/>
    <property type="match status" value="1"/>
</dbReference>
<dbReference type="EMBL" id="JAAROL010000002">
    <property type="protein sequence ID" value="MBC1331846.1"/>
    <property type="molecule type" value="Genomic_DNA"/>
</dbReference>
<organism evidence="2 3">
    <name type="scientific">Listeria booriae</name>
    <dbReference type="NCBI Taxonomy" id="1552123"/>
    <lineage>
        <taxon>Bacteria</taxon>
        <taxon>Bacillati</taxon>
        <taxon>Bacillota</taxon>
        <taxon>Bacilli</taxon>
        <taxon>Bacillales</taxon>
        <taxon>Listeriaceae</taxon>
        <taxon>Listeria</taxon>
    </lineage>
</organism>
<feature type="transmembrane region" description="Helical" evidence="1">
    <location>
        <begin position="268"/>
        <end position="290"/>
    </location>
</feature>
<evidence type="ECO:0000313" key="2">
    <source>
        <dbReference type="EMBL" id="MBC1331846.1"/>
    </source>
</evidence>
<evidence type="ECO:0000313" key="3">
    <source>
        <dbReference type="Proteomes" id="UP000532866"/>
    </source>
</evidence>
<evidence type="ECO:0000256" key="1">
    <source>
        <dbReference type="SAM" id="Phobius"/>
    </source>
</evidence>
<dbReference type="AlphaFoldDB" id="A0A7X0WDZ5"/>
<gene>
    <name evidence="2" type="ORF">HB759_07835</name>
</gene>
<accession>A0A7X0WDZ5</accession>
<keyword evidence="1" id="KW-1133">Transmembrane helix</keyword>
<keyword evidence="1" id="KW-0472">Membrane</keyword>
<dbReference type="RefSeq" id="WP_185373634.1">
    <property type="nucleotide sequence ID" value="NZ_JAARNB010000003.1"/>
</dbReference>
<feature type="transmembrane region" description="Helical" evidence="1">
    <location>
        <begin position="217"/>
        <end position="239"/>
    </location>
</feature>
<keyword evidence="1" id="KW-0812">Transmembrane</keyword>
<proteinExistence type="predicted"/>
<feature type="transmembrane region" description="Helical" evidence="1">
    <location>
        <begin position="358"/>
        <end position="375"/>
    </location>
</feature>
<comment type="caution">
    <text evidence="2">The sequence shown here is derived from an EMBL/GenBank/DDBJ whole genome shotgun (WGS) entry which is preliminary data.</text>
</comment>
<feature type="transmembrane region" description="Helical" evidence="1">
    <location>
        <begin position="171"/>
        <end position="191"/>
    </location>
</feature>
<name>A0A7X0WDZ5_9LIST</name>
<dbReference type="PANTHER" id="PTHR37305:SF1">
    <property type="entry name" value="MEMBRANE PROTEIN"/>
    <property type="match status" value="1"/>
</dbReference>
<dbReference type="Proteomes" id="UP000532866">
    <property type="component" value="Unassembled WGS sequence"/>
</dbReference>
<sequence length="396" mass="44957">MGQQKLYFKKFYKNKGNWLPIIVFIVAILFVLIMNTRVSEDRDFTAMAQDEIKANKEILILNEQTMKDSAKTEKDKADFEASEKINKARVKEQEKMVDLYTDGKWAEAYRIKIHLLKESFGLYTGEMEAPAELKESIYRQIAIYTKLEQLNIKSDQEDMETQGATFLYRTLANFVPVLFVIILCFTLNTIFTDRFRNNLDRDLLLPQKYTRATSERLLFGLLLSITFYVISGVIAYLSASLLSGAGSFSYPIAINIEPNIVTKPVGELLFQTMCLQVLTIVLVVLTLDLVSKLCKRVMPTLFISLLVLISPVLAVGKIEPLNRWAHLLPGTYFNATSISDSYLSMLCDNGNINFENGILVLSIAILVLLLVNYVIDSRRGISLTLNTNQNKSTVNY</sequence>
<protein>
    <submittedName>
        <fullName evidence="2">Uncharacterized protein</fullName>
    </submittedName>
</protein>